<gene>
    <name evidence="6" type="ORF">SAMN05414137_13029</name>
</gene>
<protein>
    <submittedName>
        <fullName evidence="6">Haloacid dehalogenase superfamily, subfamily IA, variant 3 with third motif having DD or ED</fullName>
    </submittedName>
</protein>
<dbReference type="Gene3D" id="1.10.150.240">
    <property type="entry name" value="Putative phosphatase, domain 2"/>
    <property type="match status" value="1"/>
</dbReference>
<evidence type="ECO:0000256" key="2">
    <source>
        <dbReference type="ARBA" id="ARBA00006171"/>
    </source>
</evidence>
<dbReference type="InterPro" id="IPR023214">
    <property type="entry name" value="HAD_sf"/>
</dbReference>
<evidence type="ECO:0000256" key="5">
    <source>
        <dbReference type="ARBA" id="ARBA00023277"/>
    </source>
</evidence>
<keyword evidence="7" id="KW-1185">Reference proteome</keyword>
<dbReference type="GO" id="GO:0003824">
    <property type="term" value="F:catalytic activity"/>
    <property type="evidence" value="ECO:0007669"/>
    <property type="project" value="UniProtKB-ARBA"/>
</dbReference>
<dbReference type="AlphaFoldDB" id="A0A1H7YRR5"/>
<dbReference type="PANTHER" id="PTHR46193">
    <property type="entry name" value="6-PHOSPHOGLUCONATE PHOSPHATASE"/>
    <property type="match status" value="1"/>
</dbReference>
<dbReference type="PANTHER" id="PTHR46193:SF18">
    <property type="entry name" value="HEXITOL PHOSPHATASE B"/>
    <property type="match status" value="1"/>
</dbReference>
<proteinExistence type="inferred from homology"/>
<dbReference type="SUPFAM" id="SSF56784">
    <property type="entry name" value="HAD-like"/>
    <property type="match status" value="1"/>
</dbReference>
<dbReference type="Gene3D" id="3.40.50.1000">
    <property type="entry name" value="HAD superfamily/HAD-like"/>
    <property type="match status" value="1"/>
</dbReference>
<evidence type="ECO:0000313" key="6">
    <source>
        <dbReference type="EMBL" id="SEM48544.1"/>
    </source>
</evidence>
<dbReference type="eggNOG" id="COG0637">
    <property type="taxonomic scope" value="Bacteria"/>
</dbReference>
<name>A0A1H7YRR5_STRJI</name>
<dbReference type="STRING" id="235985.SAMN05414137_13029"/>
<accession>A0A1H7YRR5</accession>
<dbReference type="SFLD" id="SFLDG01129">
    <property type="entry name" value="C1.5:_HAD__Beta-PGM__Phosphata"/>
    <property type="match status" value="1"/>
</dbReference>
<evidence type="ECO:0000256" key="4">
    <source>
        <dbReference type="ARBA" id="ARBA00022842"/>
    </source>
</evidence>
<dbReference type="GO" id="GO:0046872">
    <property type="term" value="F:metal ion binding"/>
    <property type="evidence" value="ECO:0007669"/>
    <property type="project" value="UniProtKB-KW"/>
</dbReference>
<evidence type="ECO:0000313" key="7">
    <source>
        <dbReference type="Proteomes" id="UP000183015"/>
    </source>
</evidence>
<dbReference type="InterPro" id="IPR023198">
    <property type="entry name" value="PGP-like_dom2"/>
</dbReference>
<reference evidence="7" key="1">
    <citation type="submission" date="2016-10" db="EMBL/GenBank/DDBJ databases">
        <authorList>
            <person name="Varghese N."/>
        </authorList>
    </citation>
    <scope>NUCLEOTIDE SEQUENCE [LARGE SCALE GENOMIC DNA]</scope>
    <source>
        <strain evidence="7">DSM 45096 / BCRC 16803 / CGMCC 4.1857 / CIP 109030 / JCM 12277 / KCTC 19219 / NBRC 100920 / 33214</strain>
    </source>
</reference>
<dbReference type="InterPro" id="IPR051600">
    <property type="entry name" value="Beta-PGM-like"/>
</dbReference>
<keyword evidence="3" id="KW-0479">Metal-binding</keyword>
<dbReference type="NCBIfam" id="TIGR01509">
    <property type="entry name" value="HAD-SF-IA-v3"/>
    <property type="match status" value="1"/>
</dbReference>
<dbReference type="CDD" id="cd07505">
    <property type="entry name" value="HAD_BPGM-like"/>
    <property type="match status" value="1"/>
</dbReference>
<dbReference type="RefSeq" id="WP_269083986.1">
    <property type="nucleotide sequence ID" value="NZ_BBPN01000043.1"/>
</dbReference>
<comment type="similarity">
    <text evidence="2">Belongs to the HAD-like hydrolase superfamily. CbbY/CbbZ/Gph/YieH family.</text>
</comment>
<keyword evidence="5" id="KW-0119">Carbohydrate metabolism</keyword>
<dbReference type="Pfam" id="PF00702">
    <property type="entry name" value="Hydrolase"/>
    <property type="match status" value="1"/>
</dbReference>
<sequence length="223" mass="23000">MSTRSNLQAVLFDMDGTLVDTEGLWWQAAEEEAARLGLTLGDQDVPDVLGQAVEHTASYLYGRCNGVRSEESIAAALDARFVELVSHQVVPLPGALELLDGLAEAGVATALVSASPRHVVDLVLDALGRRRFKTSFAAGETPLTKPAPDPYLAAVEALGASPESCVAVEDTPTGVASAEAAGVAVVAVPSLTPILPGPGRAVVRSLLDVDLSLLQGLLESPAA</sequence>
<dbReference type="Proteomes" id="UP000183015">
    <property type="component" value="Unassembled WGS sequence"/>
</dbReference>
<organism evidence="6 7">
    <name type="scientific">Streptacidiphilus jiangxiensis</name>
    <dbReference type="NCBI Taxonomy" id="235985"/>
    <lineage>
        <taxon>Bacteria</taxon>
        <taxon>Bacillati</taxon>
        <taxon>Actinomycetota</taxon>
        <taxon>Actinomycetes</taxon>
        <taxon>Kitasatosporales</taxon>
        <taxon>Streptomycetaceae</taxon>
        <taxon>Streptacidiphilus</taxon>
    </lineage>
</organism>
<evidence type="ECO:0000256" key="3">
    <source>
        <dbReference type="ARBA" id="ARBA00022723"/>
    </source>
</evidence>
<evidence type="ECO:0000256" key="1">
    <source>
        <dbReference type="ARBA" id="ARBA00001946"/>
    </source>
</evidence>
<dbReference type="SFLD" id="SFLDS00003">
    <property type="entry name" value="Haloacid_Dehalogenase"/>
    <property type="match status" value="1"/>
</dbReference>
<dbReference type="InterPro" id="IPR036412">
    <property type="entry name" value="HAD-like_sf"/>
</dbReference>
<dbReference type="PRINTS" id="PR00413">
    <property type="entry name" value="HADHALOGNASE"/>
</dbReference>
<dbReference type="EMBL" id="FOAZ01000030">
    <property type="protein sequence ID" value="SEM48544.1"/>
    <property type="molecule type" value="Genomic_DNA"/>
</dbReference>
<keyword evidence="4" id="KW-0460">Magnesium</keyword>
<comment type="cofactor">
    <cofactor evidence="1">
        <name>Mg(2+)</name>
        <dbReference type="ChEBI" id="CHEBI:18420"/>
    </cofactor>
</comment>
<dbReference type="InterPro" id="IPR006439">
    <property type="entry name" value="HAD-SF_hydro_IA"/>
</dbReference>